<dbReference type="AlphaFoldDB" id="A0A2J6S287"/>
<dbReference type="OrthoDB" id="3944128at2759"/>
<keyword evidence="3" id="KW-1185">Reference proteome</keyword>
<dbReference type="STRING" id="1149755.A0A2J6S287"/>
<gene>
    <name evidence="2" type="ORF">L207DRAFT_616241</name>
</gene>
<evidence type="ECO:0000313" key="3">
    <source>
        <dbReference type="Proteomes" id="UP000235786"/>
    </source>
</evidence>
<feature type="region of interest" description="Disordered" evidence="1">
    <location>
        <begin position="332"/>
        <end position="354"/>
    </location>
</feature>
<evidence type="ECO:0000313" key="2">
    <source>
        <dbReference type="EMBL" id="PMD44884.1"/>
    </source>
</evidence>
<accession>A0A2J6S287</accession>
<organism evidence="2 3">
    <name type="scientific">Hyaloscypha variabilis (strain UAMH 11265 / GT02V1 / F)</name>
    <name type="common">Meliniomyces variabilis</name>
    <dbReference type="NCBI Taxonomy" id="1149755"/>
    <lineage>
        <taxon>Eukaryota</taxon>
        <taxon>Fungi</taxon>
        <taxon>Dikarya</taxon>
        <taxon>Ascomycota</taxon>
        <taxon>Pezizomycotina</taxon>
        <taxon>Leotiomycetes</taxon>
        <taxon>Helotiales</taxon>
        <taxon>Hyaloscyphaceae</taxon>
        <taxon>Hyaloscypha</taxon>
        <taxon>Hyaloscypha variabilis</taxon>
    </lineage>
</organism>
<proteinExistence type="predicted"/>
<protein>
    <submittedName>
        <fullName evidence="2">Uncharacterized protein</fullName>
    </submittedName>
</protein>
<name>A0A2J6S287_HYAVF</name>
<evidence type="ECO:0000256" key="1">
    <source>
        <dbReference type="SAM" id="MobiDB-lite"/>
    </source>
</evidence>
<feature type="compositionally biased region" description="Polar residues" evidence="1">
    <location>
        <begin position="345"/>
        <end position="354"/>
    </location>
</feature>
<sequence length="553" mass="59254">MCGKIWSSWFYSWMATVDTSTFNPPFQTSLQYMTSEGLTIAKEWDTPDTTIISIWQTVEVGSTFLTNAVPQGTTGNADFTASPPCCRMCSFSLGAIQVYHWPTTGPPAAPTLTNSVGYTFVYPSIYIAFKSIRARDLCGMVGTSMIGVQTIGFDQPELSTATSYWYNTTAITPEPEWHKSQFDYSSARWDNLSTGTDITTTIWTQQWLSNIALSSPTSTLYTEVDTFTMYNFQLKPTGTEYESWVISYGPIPYPVTYNPCKVWLSVPTKIYSLQSAYKVCSNNIQGLFDPPINIDPAAGFFPITKPAPPTPYTTSPSPIPAFTSTFPTRTAPPVTKSASPPHVNPPNSLNTQHPTTANVGGVIVTVYPETETVALFKGSSIEVHTSSALIATIGGTEIAVTKNSLSQLVGTVGGSTITFSTNSDSALVGTFGGATITASAQPELVGTFGGSTITFTTDSNSQLVGSISGSTVIASTQSELVGTIGGNTITFTSSNSQIVWTIGGSTVTANLNPTSLPGPPESEARRVKSISNYGVALLAFWMFVGFALYHDFL</sequence>
<dbReference type="Proteomes" id="UP000235786">
    <property type="component" value="Unassembled WGS sequence"/>
</dbReference>
<reference evidence="2 3" key="1">
    <citation type="submission" date="2016-04" db="EMBL/GenBank/DDBJ databases">
        <title>A degradative enzymes factory behind the ericoid mycorrhizal symbiosis.</title>
        <authorList>
            <consortium name="DOE Joint Genome Institute"/>
            <person name="Martino E."/>
            <person name="Morin E."/>
            <person name="Grelet G."/>
            <person name="Kuo A."/>
            <person name="Kohler A."/>
            <person name="Daghino S."/>
            <person name="Barry K."/>
            <person name="Choi C."/>
            <person name="Cichocki N."/>
            <person name="Clum A."/>
            <person name="Copeland A."/>
            <person name="Hainaut M."/>
            <person name="Haridas S."/>
            <person name="Labutti K."/>
            <person name="Lindquist E."/>
            <person name="Lipzen A."/>
            <person name="Khouja H.-R."/>
            <person name="Murat C."/>
            <person name="Ohm R."/>
            <person name="Olson A."/>
            <person name="Spatafora J."/>
            <person name="Veneault-Fourrey C."/>
            <person name="Henrissat B."/>
            <person name="Grigoriev I."/>
            <person name="Martin F."/>
            <person name="Perotto S."/>
        </authorList>
    </citation>
    <scope>NUCLEOTIDE SEQUENCE [LARGE SCALE GENOMIC DNA]</scope>
    <source>
        <strain evidence="2 3">F</strain>
    </source>
</reference>
<dbReference type="EMBL" id="KZ613940">
    <property type="protein sequence ID" value="PMD44884.1"/>
    <property type="molecule type" value="Genomic_DNA"/>
</dbReference>